<dbReference type="Gene3D" id="3.40.30.10">
    <property type="entry name" value="Glutaredoxin"/>
    <property type="match status" value="1"/>
</dbReference>
<protein>
    <submittedName>
        <fullName evidence="1">Uncharacterized protein</fullName>
    </submittedName>
</protein>
<dbReference type="EMBL" id="MN739439">
    <property type="protein sequence ID" value="QHT04829.1"/>
    <property type="molecule type" value="Genomic_DNA"/>
</dbReference>
<dbReference type="AlphaFoldDB" id="A0A6C0CMB0"/>
<evidence type="ECO:0000313" key="1">
    <source>
        <dbReference type="EMBL" id="QHT04829.1"/>
    </source>
</evidence>
<organism evidence="1">
    <name type="scientific">viral metagenome</name>
    <dbReference type="NCBI Taxonomy" id="1070528"/>
    <lineage>
        <taxon>unclassified sequences</taxon>
        <taxon>metagenomes</taxon>
        <taxon>organismal metagenomes</taxon>
    </lineage>
</organism>
<reference evidence="1" key="1">
    <citation type="journal article" date="2020" name="Nature">
        <title>Giant virus diversity and host interactions through global metagenomics.</title>
        <authorList>
            <person name="Schulz F."/>
            <person name="Roux S."/>
            <person name="Paez-Espino D."/>
            <person name="Jungbluth S."/>
            <person name="Walsh D.A."/>
            <person name="Denef V.J."/>
            <person name="McMahon K.D."/>
            <person name="Konstantinidis K.T."/>
            <person name="Eloe-Fadrosh E.A."/>
            <person name="Kyrpides N.C."/>
            <person name="Woyke T."/>
        </authorList>
    </citation>
    <scope>NUCLEOTIDE SEQUENCE</scope>
    <source>
        <strain evidence="1">GVMAG-M-3300021343-4</strain>
    </source>
</reference>
<accession>A0A6C0CMB0</accession>
<name>A0A6C0CMB0_9ZZZZ</name>
<sequence>MKAARDFVKDYSPPYDVFVDDFETNQFENTFQAWPDKYYFIDHNYNIINKSQYDDGVIMVDYTEIIDKMYDDAFG</sequence>
<proteinExistence type="predicted"/>